<keyword evidence="1" id="KW-1133">Transmembrane helix</keyword>
<feature type="transmembrane region" description="Helical" evidence="1">
    <location>
        <begin position="75"/>
        <end position="93"/>
    </location>
</feature>
<comment type="caution">
    <text evidence="2">The sequence shown here is derived from an EMBL/GenBank/DDBJ whole genome shotgun (WGS) entry which is preliminary data.</text>
</comment>
<keyword evidence="3" id="KW-1185">Reference proteome</keyword>
<sequence>MSPQINDYNDFRQIVQDVVSPLKDQLDRIYESLNNDFARKERVELLEKDLERERTERKQAQDKLEAQVMGTTQKIVLYITTGLSILISILSLLDRLPH</sequence>
<dbReference type="RefSeq" id="WP_220193895.1">
    <property type="nucleotide sequence ID" value="NZ_BNJF01000001.1"/>
</dbReference>
<evidence type="ECO:0000313" key="3">
    <source>
        <dbReference type="Proteomes" id="UP000612362"/>
    </source>
</evidence>
<keyword evidence="1" id="KW-0812">Transmembrane</keyword>
<dbReference type="EMBL" id="BNJF01000001">
    <property type="protein sequence ID" value="GHO44508.1"/>
    <property type="molecule type" value="Genomic_DNA"/>
</dbReference>
<accession>A0A8J3I1T9</accession>
<organism evidence="2 3">
    <name type="scientific">Ktedonospora formicarum</name>
    <dbReference type="NCBI Taxonomy" id="2778364"/>
    <lineage>
        <taxon>Bacteria</taxon>
        <taxon>Bacillati</taxon>
        <taxon>Chloroflexota</taxon>
        <taxon>Ktedonobacteria</taxon>
        <taxon>Ktedonobacterales</taxon>
        <taxon>Ktedonobacteraceae</taxon>
        <taxon>Ktedonospora</taxon>
    </lineage>
</organism>
<gene>
    <name evidence="2" type="ORF">KSX_26710</name>
</gene>
<reference evidence="2" key="1">
    <citation type="submission" date="2020-10" db="EMBL/GenBank/DDBJ databases">
        <title>Taxonomic study of unclassified bacteria belonging to the class Ktedonobacteria.</title>
        <authorList>
            <person name="Yabe S."/>
            <person name="Wang C.M."/>
            <person name="Zheng Y."/>
            <person name="Sakai Y."/>
            <person name="Cavaletti L."/>
            <person name="Monciardini P."/>
            <person name="Donadio S."/>
        </authorList>
    </citation>
    <scope>NUCLEOTIDE SEQUENCE</scope>
    <source>
        <strain evidence="2">SOSP1-1</strain>
    </source>
</reference>
<name>A0A8J3I1T9_9CHLR</name>
<protein>
    <submittedName>
        <fullName evidence="2">Uncharacterized protein</fullName>
    </submittedName>
</protein>
<evidence type="ECO:0000313" key="2">
    <source>
        <dbReference type="EMBL" id="GHO44508.1"/>
    </source>
</evidence>
<dbReference type="Proteomes" id="UP000612362">
    <property type="component" value="Unassembled WGS sequence"/>
</dbReference>
<proteinExistence type="predicted"/>
<evidence type="ECO:0000256" key="1">
    <source>
        <dbReference type="SAM" id="Phobius"/>
    </source>
</evidence>
<dbReference type="AlphaFoldDB" id="A0A8J3I1T9"/>
<keyword evidence="1" id="KW-0472">Membrane</keyword>